<dbReference type="InterPro" id="IPR014717">
    <property type="entry name" value="Transl_elong_EF1B/ribsomal_bS6"/>
</dbReference>
<evidence type="ECO:0000256" key="6">
    <source>
        <dbReference type="HAMAP-Rule" id="MF_00360"/>
    </source>
</evidence>
<proteinExistence type="inferred from homology"/>
<dbReference type="Gene3D" id="3.30.70.60">
    <property type="match status" value="1"/>
</dbReference>
<dbReference type="EMBL" id="JAHESC010000008">
    <property type="protein sequence ID" value="MBT1686368.1"/>
    <property type="molecule type" value="Genomic_DNA"/>
</dbReference>
<evidence type="ECO:0000313" key="7">
    <source>
        <dbReference type="EMBL" id="MBT1686368.1"/>
    </source>
</evidence>
<dbReference type="GO" id="GO:0003735">
    <property type="term" value="F:structural constituent of ribosome"/>
    <property type="evidence" value="ECO:0007669"/>
    <property type="project" value="InterPro"/>
</dbReference>
<evidence type="ECO:0000256" key="2">
    <source>
        <dbReference type="ARBA" id="ARBA00022980"/>
    </source>
</evidence>
<organism evidence="7 8">
    <name type="scientific">Dawidia soli</name>
    <dbReference type="NCBI Taxonomy" id="2782352"/>
    <lineage>
        <taxon>Bacteria</taxon>
        <taxon>Pseudomonadati</taxon>
        <taxon>Bacteroidota</taxon>
        <taxon>Cytophagia</taxon>
        <taxon>Cytophagales</taxon>
        <taxon>Chryseotaleaceae</taxon>
        <taxon>Dawidia</taxon>
    </lineage>
</organism>
<comment type="function">
    <text evidence="4 6">Binds together with bS18 to 16S ribosomal RNA.</text>
</comment>
<dbReference type="InterPro" id="IPR020814">
    <property type="entry name" value="Ribosomal_S6_plastid/chlpt"/>
</dbReference>
<dbReference type="GO" id="GO:0005737">
    <property type="term" value="C:cytoplasm"/>
    <property type="evidence" value="ECO:0007669"/>
    <property type="project" value="UniProtKB-ARBA"/>
</dbReference>
<dbReference type="GO" id="GO:0070181">
    <property type="term" value="F:small ribosomal subunit rRNA binding"/>
    <property type="evidence" value="ECO:0007669"/>
    <property type="project" value="TreeGrafter"/>
</dbReference>
<comment type="similarity">
    <text evidence="1 6">Belongs to the bacterial ribosomal protein bS6 family.</text>
</comment>
<sequence length="125" mass="14735">MRNYETVFILNPVLSEDQAKDTVDKFVKVLKKANADVLNIENWGLKKMAYPINKKSTGFYNLIEFTADAPVIDTLETEYRRDESIMRFLTTVLDKHAIVYNERRRKGEFKNKKQGVKKTEEEREK</sequence>
<reference evidence="7 8" key="1">
    <citation type="submission" date="2021-05" db="EMBL/GenBank/DDBJ databases">
        <title>A Polyphasic approach of four new species of the genus Ohtaekwangia: Ohtaekwangia histidinii sp. nov., Ohtaekwangia cretensis sp. nov., Ohtaekwangia indiensis sp. nov., Ohtaekwangia reichenbachii sp. nov. from diverse environment.</title>
        <authorList>
            <person name="Octaviana S."/>
        </authorList>
    </citation>
    <scope>NUCLEOTIDE SEQUENCE [LARGE SCALE GENOMIC DNA]</scope>
    <source>
        <strain evidence="7 8">PWU37</strain>
    </source>
</reference>
<dbReference type="InterPro" id="IPR035980">
    <property type="entry name" value="Ribosomal_bS6_sf"/>
</dbReference>
<keyword evidence="6" id="KW-0699">rRNA-binding</keyword>
<comment type="caution">
    <text evidence="7">The sequence shown here is derived from an EMBL/GenBank/DDBJ whole genome shotgun (WGS) entry which is preliminary data.</text>
</comment>
<protein>
    <recommendedName>
        <fullName evidence="5 6">Small ribosomal subunit protein bS6</fullName>
    </recommendedName>
</protein>
<accession>A0AAP2D6P4</accession>
<dbReference type="SUPFAM" id="SSF54995">
    <property type="entry name" value="Ribosomal protein S6"/>
    <property type="match status" value="1"/>
</dbReference>
<dbReference type="GO" id="GO:0005840">
    <property type="term" value="C:ribosome"/>
    <property type="evidence" value="ECO:0007669"/>
    <property type="project" value="UniProtKB-KW"/>
</dbReference>
<dbReference type="GO" id="GO:0006412">
    <property type="term" value="P:translation"/>
    <property type="evidence" value="ECO:0007669"/>
    <property type="project" value="UniProtKB-UniRule"/>
</dbReference>
<keyword evidence="2 6" id="KW-0689">Ribosomal protein</keyword>
<evidence type="ECO:0000256" key="1">
    <source>
        <dbReference type="ARBA" id="ARBA00009512"/>
    </source>
</evidence>
<dbReference type="PANTHER" id="PTHR21011:SF1">
    <property type="entry name" value="SMALL RIBOSOMAL SUBUNIT PROTEIN BS6M"/>
    <property type="match status" value="1"/>
</dbReference>
<evidence type="ECO:0000256" key="5">
    <source>
        <dbReference type="ARBA" id="ARBA00035294"/>
    </source>
</evidence>
<dbReference type="Proteomes" id="UP001319180">
    <property type="component" value="Unassembled WGS sequence"/>
</dbReference>
<dbReference type="Pfam" id="PF01250">
    <property type="entry name" value="Ribosomal_S6"/>
    <property type="match status" value="1"/>
</dbReference>
<dbReference type="CDD" id="cd00473">
    <property type="entry name" value="bS6"/>
    <property type="match status" value="1"/>
</dbReference>
<keyword evidence="8" id="KW-1185">Reference proteome</keyword>
<evidence type="ECO:0000313" key="8">
    <source>
        <dbReference type="Proteomes" id="UP001319180"/>
    </source>
</evidence>
<evidence type="ECO:0000256" key="4">
    <source>
        <dbReference type="ARBA" id="ARBA00035104"/>
    </source>
</evidence>
<keyword evidence="6" id="KW-0694">RNA-binding</keyword>
<dbReference type="InterPro" id="IPR000529">
    <property type="entry name" value="Ribosomal_bS6"/>
</dbReference>
<dbReference type="HAMAP" id="MF_00360">
    <property type="entry name" value="Ribosomal_bS6"/>
    <property type="match status" value="1"/>
</dbReference>
<dbReference type="NCBIfam" id="TIGR00166">
    <property type="entry name" value="S6"/>
    <property type="match status" value="1"/>
</dbReference>
<gene>
    <name evidence="6 7" type="primary">rpsF</name>
    <name evidence="7" type="ORF">KK078_07370</name>
</gene>
<dbReference type="PANTHER" id="PTHR21011">
    <property type="entry name" value="MITOCHONDRIAL 28S RIBOSOMAL PROTEIN S6"/>
    <property type="match status" value="1"/>
</dbReference>
<evidence type="ECO:0000256" key="3">
    <source>
        <dbReference type="ARBA" id="ARBA00023274"/>
    </source>
</evidence>
<dbReference type="AlphaFoldDB" id="A0AAP2D6P4"/>
<name>A0AAP2D6P4_9BACT</name>
<keyword evidence="3 6" id="KW-0687">Ribonucleoprotein</keyword>
<dbReference type="GO" id="GO:1990904">
    <property type="term" value="C:ribonucleoprotein complex"/>
    <property type="evidence" value="ECO:0007669"/>
    <property type="project" value="UniProtKB-KW"/>
</dbReference>
<dbReference type="RefSeq" id="WP_254089607.1">
    <property type="nucleotide sequence ID" value="NZ_JAHESC010000008.1"/>
</dbReference>